<reference evidence="1 2" key="1">
    <citation type="submission" date="2014-07" db="EMBL/GenBank/DDBJ databases">
        <title>Draft genome sequence of Thalassospira xianhensis P-4 (MCCC 1A02616).</title>
        <authorList>
            <person name="Lai Q."/>
            <person name="Shao Z."/>
        </authorList>
    </citation>
    <scope>NUCLEOTIDE SEQUENCE [LARGE SCALE GENOMIC DNA]</scope>
    <source>
        <strain evidence="1 2">MCCC 1A02616</strain>
    </source>
</reference>
<evidence type="ECO:0000313" key="2">
    <source>
        <dbReference type="Proteomes" id="UP000252419"/>
    </source>
</evidence>
<gene>
    <name evidence="1" type="ORF">TH5_00105</name>
</gene>
<evidence type="ECO:0000313" key="1">
    <source>
        <dbReference type="EMBL" id="RCK07526.1"/>
    </source>
</evidence>
<keyword evidence="2" id="KW-1185">Reference proteome</keyword>
<dbReference type="EMBL" id="JPWA01000001">
    <property type="protein sequence ID" value="RCK07526.1"/>
    <property type="molecule type" value="Genomic_DNA"/>
</dbReference>
<proteinExistence type="predicted"/>
<dbReference type="Proteomes" id="UP000252419">
    <property type="component" value="Unassembled WGS sequence"/>
</dbReference>
<dbReference type="AlphaFoldDB" id="A0A367UGU1"/>
<comment type="caution">
    <text evidence="1">The sequence shown here is derived from an EMBL/GenBank/DDBJ whole genome shotgun (WGS) entry which is preliminary data.</text>
</comment>
<organism evidence="1 2">
    <name type="scientific">Thalassospira xianhensis MCCC 1A02616</name>
    <dbReference type="NCBI Taxonomy" id="1177929"/>
    <lineage>
        <taxon>Bacteria</taxon>
        <taxon>Pseudomonadati</taxon>
        <taxon>Pseudomonadota</taxon>
        <taxon>Alphaproteobacteria</taxon>
        <taxon>Rhodospirillales</taxon>
        <taxon>Thalassospiraceae</taxon>
        <taxon>Thalassospira</taxon>
    </lineage>
</organism>
<dbReference type="RefSeq" id="WP_114119978.1">
    <property type="nucleotide sequence ID" value="NZ_JPWA01000001.1"/>
</dbReference>
<protein>
    <submittedName>
        <fullName evidence="1">Uncharacterized protein</fullName>
    </submittedName>
</protein>
<sequence length="164" mass="19087">MSASMSLNYAGYVFMCEVLKGNARDKIEASIGKRFHPWHWSAHLFPGLSELHKQDPRAYEGEWLKDDTIVELVLSDEAIKNLSEILLEELLSYEERIRQPQRELEQICSPIDWEATDRETFEELLYFTQRLGVEMPERLRSDAEALIVERQPDVDALMSKQAKS</sequence>
<accession>A0A367UGU1</accession>
<name>A0A367UGU1_9PROT</name>